<accession>A0A919C983</accession>
<organism evidence="2 3">
    <name type="scientific">Streptomyces finlayi</name>
    <dbReference type="NCBI Taxonomy" id="67296"/>
    <lineage>
        <taxon>Bacteria</taxon>
        <taxon>Bacillati</taxon>
        <taxon>Actinomycetota</taxon>
        <taxon>Actinomycetes</taxon>
        <taxon>Kitasatosporales</taxon>
        <taxon>Streptomycetaceae</taxon>
        <taxon>Streptomyces</taxon>
    </lineage>
</organism>
<dbReference type="Proteomes" id="UP000638353">
    <property type="component" value="Unassembled WGS sequence"/>
</dbReference>
<gene>
    <name evidence="2" type="ORF">GCM10010334_19270</name>
</gene>
<name>A0A919C983_9ACTN</name>
<dbReference type="AlphaFoldDB" id="A0A919C983"/>
<protein>
    <submittedName>
        <fullName evidence="2">Uncharacterized protein</fullName>
    </submittedName>
</protein>
<feature type="transmembrane region" description="Helical" evidence="1">
    <location>
        <begin position="120"/>
        <end position="137"/>
    </location>
</feature>
<keyword evidence="1" id="KW-0812">Transmembrane</keyword>
<feature type="transmembrane region" description="Helical" evidence="1">
    <location>
        <begin position="46"/>
        <end position="67"/>
    </location>
</feature>
<proteinExistence type="predicted"/>
<feature type="transmembrane region" description="Helical" evidence="1">
    <location>
        <begin position="143"/>
        <end position="160"/>
    </location>
</feature>
<reference evidence="2" key="1">
    <citation type="journal article" date="2014" name="Int. J. Syst. Evol. Microbiol.">
        <title>Complete genome sequence of Corynebacterium casei LMG S-19264T (=DSM 44701T), isolated from a smear-ripened cheese.</title>
        <authorList>
            <consortium name="US DOE Joint Genome Institute (JGI-PGF)"/>
            <person name="Walter F."/>
            <person name="Albersmeier A."/>
            <person name="Kalinowski J."/>
            <person name="Ruckert C."/>
        </authorList>
    </citation>
    <scope>NUCLEOTIDE SEQUENCE</scope>
    <source>
        <strain evidence="2">JCM 4637</strain>
    </source>
</reference>
<feature type="transmembrane region" description="Helical" evidence="1">
    <location>
        <begin position="21"/>
        <end position="40"/>
    </location>
</feature>
<comment type="caution">
    <text evidence="2">The sequence shown here is derived from an EMBL/GenBank/DDBJ whole genome shotgun (WGS) entry which is preliminary data.</text>
</comment>
<dbReference type="EMBL" id="BMVC01000003">
    <property type="protein sequence ID" value="GHC87403.1"/>
    <property type="molecule type" value="Genomic_DNA"/>
</dbReference>
<keyword evidence="1" id="KW-1133">Transmembrane helix</keyword>
<evidence type="ECO:0000313" key="2">
    <source>
        <dbReference type="EMBL" id="GHC87403.1"/>
    </source>
</evidence>
<reference evidence="2" key="2">
    <citation type="submission" date="2020-09" db="EMBL/GenBank/DDBJ databases">
        <authorList>
            <person name="Sun Q."/>
            <person name="Ohkuma M."/>
        </authorList>
    </citation>
    <scope>NUCLEOTIDE SEQUENCE</scope>
    <source>
        <strain evidence="2">JCM 4637</strain>
    </source>
</reference>
<sequence length="188" mass="20510">MPNMSSMSGSSRRALAWVNDRPWIYAAVVWVVAVLVLASVDLQSEWLDSLVMGCLSGSGAVVGTLYLSRADRRAANVSKVQLGRMENWLKKGLVPSAAEDREAMRTLVARHGTRLERRRRALPVFGVIGAGFCVLAFLVFDPLIGLGAVALVVLLGWAEVREVRRTRARLEHMHRALGESAGPDSSES</sequence>
<keyword evidence="1" id="KW-0472">Membrane</keyword>
<evidence type="ECO:0000313" key="3">
    <source>
        <dbReference type="Proteomes" id="UP000638353"/>
    </source>
</evidence>
<evidence type="ECO:0000256" key="1">
    <source>
        <dbReference type="SAM" id="Phobius"/>
    </source>
</evidence>